<evidence type="ECO:0000256" key="8">
    <source>
        <dbReference type="ARBA" id="ARBA00047848"/>
    </source>
</evidence>
<evidence type="ECO:0000256" key="5">
    <source>
        <dbReference type="ARBA" id="ARBA00023141"/>
    </source>
</evidence>
<dbReference type="PANTHER" id="PTHR21022:SF19">
    <property type="entry name" value="PREPHENATE DEHYDRATASE-RELATED"/>
    <property type="match status" value="1"/>
</dbReference>
<sequence length="295" mass="32954">MKKIALLGPGTFTEESAHYFLGRSSYEYMNYKLIPDVFQSTVGGTTDYSVIPIENTFEGSVNLHVDTLVHEVDLPIQAEWVYPISINLLRLPQEGGASETMEDSCKRIRKVYSHGVTLAQCQQFLRRYLPHVELEAVGSNGEAARLVKELAQPEIAALAPLAAGTMYGLETLAKGIHDHEDNFTRFILIGRDKFEGEKPANRTKTTILVTLPSDYPGALHQVLSAFSWRRINLSKIESRPTKKKLGTYFFYIDVEASMDSVLLPAALQEIEAIGCLVRILGCYPTYDYVADIAEE</sequence>
<evidence type="ECO:0000256" key="2">
    <source>
        <dbReference type="ARBA" id="ARBA00013147"/>
    </source>
</evidence>
<feature type="domain" description="Prephenate dehydratase" evidence="10">
    <location>
        <begin position="3"/>
        <end position="191"/>
    </location>
</feature>
<evidence type="ECO:0000313" key="12">
    <source>
        <dbReference type="EMBL" id="CAG7631308.1"/>
    </source>
</evidence>
<dbReference type="PROSITE" id="PS00857">
    <property type="entry name" value="PREPHENATE_DEHYDR_1"/>
    <property type="match status" value="1"/>
</dbReference>
<comment type="pathway">
    <text evidence="1 9">Amino-acid biosynthesis; L-phenylalanine biosynthesis; phenylpyruvate from prephenate: step 1/1.</text>
</comment>
<comment type="catalytic activity">
    <reaction evidence="8 9">
        <text>prephenate + H(+) = 3-phenylpyruvate + CO2 + H2O</text>
        <dbReference type="Rhea" id="RHEA:21648"/>
        <dbReference type="ChEBI" id="CHEBI:15377"/>
        <dbReference type="ChEBI" id="CHEBI:15378"/>
        <dbReference type="ChEBI" id="CHEBI:16526"/>
        <dbReference type="ChEBI" id="CHEBI:18005"/>
        <dbReference type="ChEBI" id="CHEBI:29934"/>
        <dbReference type="EC" id="4.2.1.51"/>
    </reaction>
</comment>
<dbReference type="InterPro" id="IPR001086">
    <property type="entry name" value="Preph_deHydtase"/>
</dbReference>
<dbReference type="EC" id="4.2.1.51" evidence="2 9"/>
<dbReference type="CDD" id="cd13633">
    <property type="entry name" value="PBP2_Sa-PDT_like"/>
    <property type="match status" value="1"/>
</dbReference>
<evidence type="ECO:0000256" key="9">
    <source>
        <dbReference type="RuleBase" id="RU361254"/>
    </source>
</evidence>
<dbReference type="PROSITE" id="PS51171">
    <property type="entry name" value="PREPHENATE_DEHYDR_3"/>
    <property type="match status" value="1"/>
</dbReference>
<dbReference type="Pfam" id="PF00800">
    <property type="entry name" value="PDT"/>
    <property type="match status" value="1"/>
</dbReference>
<dbReference type="PROSITE" id="PS51671">
    <property type="entry name" value="ACT"/>
    <property type="match status" value="1"/>
</dbReference>
<dbReference type="AlphaFoldDB" id="A0A916NJR2"/>
<dbReference type="Proteomes" id="UP000693672">
    <property type="component" value="Unassembled WGS sequence"/>
</dbReference>
<dbReference type="PANTHER" id="PTHR21022">
    <property type="entry name" value="PREPHENATE DEHYDRATASE P PROTEIN"/>
    <property type="match status" value="1"/>
</dbReference>
<dbReference type="InterPro" id="IPR018528">
    <property type="entry name" value="Preph_deHydtase_CS"/>
</dbReference>
<dbReference type="Pfam" id="PF01842">
    <property type="entry name" value="ACT"/>
    <property type="match status" value="1"/>
</dbReference>
<keyword evidence="4 9" id="KW-0028">Amino-acid biosynthesis</keyword>
<evidence type="ECO:0000313" key="13">
    <source>
        <dbReference type="Proteomes" id="UP000693672"/>
    </source>
</evidence>
<dbReference type="EMBL" id="CAJVAS010000013">
    <property type="protein sequence ID" value="CAG7631308.1"/>
    <property type="molecule type" value="Genomic_DNA"/>
</dbReference>
<comment type="caution">
    <text evidence="12">The sequence shown here is derived from an EMBL/GenBank/DDBJ whole genome shotgun (WGS) entry which is preliminary data.</text>
</comment>
<name>A0A916NJR2_9BACL</name>
<dbReference type="InterPro" id="IPR002912">
    <property type="entry name" value="ACT_dom"/>
</dbReference>
<evidence type="ECO:0000256" key="7">
    <source>
        <dbReference type="ARBA" id="ARBA00023239"/>
    </source>
</evidence>
<evidence type="ECO:0000259" key="10">
    <source>
        <dbReference type="PROSITE" id="PS51171"/>
    </source>
</evidence>
<proteinExistence type="predicted"/>
<dbReference type="GO" id="GO:0004664">
    <property type="term" value="F:prephenate dehydratase activity"/>
    <property type="evidence" value="ECO:0007669"/>
    <property type="project" value="UniProtKB-UniRule"/>
</dbReference>
<organism evidence="12 13">
    <name type="scientific">Paenibacillus solanacearum</name>
    <dbReference type="NCBI Taxonomy" id="2048548"/>
    <lineage>
        <taxon>Bacteria</taxon>
        <taxon>Bacillati</taxon>
        <taxon>Bacillota</taxon>
        <taxon>Bacilli</taxon>
        <taxon>Bacillales</taxon>
        <taxon>Paenibacillaceae</taxon>
        <taxon>Paenibacillus</taxon>
    </lineage>
</organism>
<dbReference type="PIRSF" id="PIRSF001500">
    <property type="entry name" value="Chor_mut_pdt_Ppr"/>
    <property type="match status" value="1"/>
</dbReference>
<dbReference type="GO" id="GO:0009094">
    <property type="term" value="P:L-phenylalanine biosynthetic process"/>
    <property type="evidence" value="ECO:0007669"/>
    <property type="project" value="UniProtKB-KW"/>
</dbReference>
<evidence type="ECO:0000256" key="3">
    <source>
        <dbReference type="ARBA" id="ARBA00021872"/>
    </source>
</evidence>
<dbReference type="FunFam" id="3.30.70.260:FF:000012">
    <property type="entry name" value="Prephenate dehydratase"/>
    <property type="match status" value="1"/>
</dbReference>
<feature type="domain" description="ACT" evidence="11">
    <location>
        <begin position="207"/>
        <end position="284"/>
    </location>
</feature>
<evidence type="ECO:0000256" key="1">
    <source>
        <dbReference type="ARBA" id="ARBA00004741"/>
    </source>
</evidence>
<keyword evidence="6 9" id="KW-0584">Phenylalanine biosynthesis</keyword>
<dbReference type="InterPro" id="IPR008242">
    <property type="entry name" value="Chor_mutase/pphenate_deHydtase"/>
</dbReference>
<accession>A0A916NJR2</accession>
<reference evidence="12" key="1">
    <citation type="submission" date="2021-06" db="EMBL/GenBank/DDBJ databases">
        <authorList>
            <person name="Criscuolo A."/>
        </authorList>
    </citation>
    <scope>NUCLEOTIDE SEQUENCE</scope>
    <source>
        <strain evidence="12">CIP111600</strain>
    </source>
</reference>
<dbReference type="PROSITE" id="PS00858">
    <property type="entry name" value="PREPHENATE_DEHYDR_2"/>
    <property type="match status" value="1"/>
</dbReference>
<evidence type="ECO:0000259" key="11">
    <source>
        <dbReference type="PROSITE" id="PS51671"/>
    </source>
</evidence>
<keyword evidence="5 9" id="KW-0057">Aromatic amino acid biosynthesis</keyword>
<evidence type="ECO:0000256" key="4">
    <source>
        <dbReference type="ARBA" id="ARBA00022605"/>
    </source>
</evidence>
<keyword evidence="13" id="KW-1185">Reference proteome</keyword>
<evidence type="ECO:0000256" key="6">
    <source>
        <dbReference type="ARBA" id="ARBA00023222"/>
    </source>
</evidence>
<dbReference type="RefSeq" id="WP_218093038.1">
    <property type="nucleotide sequence ID" value="NZ_CAJVAS010000013.1"/>
</dbReference>
<protein>
    <recommendedName>
        <fullName evidence="3 9">Prephenate dehydratase</fullName>
        <shortName evidence="9">PDT</shortName>
        <ecNumber evidence="2 9">4.2.1.51</ecNumber>
    </recommendedName>
</protein>
<keyword evidence="7 9" id="KW-0456">Lyase</keyword>
<dbReference type="GO" id="GO:0005737">
    <property type="term" value="C:cytoplasm"/>
    <property type="evidence" value="ECO:0007669"/>
    <property type="project" value="TreeGrafter"/>
</dbReference>
<dbReference type="CDD" id="cd04905">
    <property type="entry name" value="ACT_CM-PDT"/>
    <property type="match status" value="1"/>
</dbReference>
<dbReference type="NCBIfam" id="NF008865">
    <property type="entry name" value="PRK11898.1"/>
    <property type="match status" value="1"/>
</dbReference>
<gene>
    <name evidence="9 12" type="primary">pheA</name>
    <name evidence="12" type="ORF">PAESOLCIP111_03285</name>
</gene>